<keyword evidence="2" id="KW-1185">Reference proteome</keyword>
<dbReference type="EMBL" id="CM039427">
    <property type="protein sequence ID" value="KAI4353414.1"/>
    <property type="molecule type" value="Genomic_DNA"/>
</dbReference>
<reference evidence="1 2" key="1">
    <citation type="journal article" date="2022" name="DNA Res.">
        <title>Chromosomal-level genome assembly of the orchid tree Bauhinia variegata (Leguminosae; Cercidoideae) supports the allotetraploid origin hypothesis of Bauhinia.</title>
        <authorList>
            <person name="Zhong Y."/>
            <person name="Chen Y."/>
            <person name="Zheng D."/>
            <person name="Pang J."/>
            <person name="Liu Y."/>
            <person name="Luo S."/>
            <person name="Meng S."/>
            <person name="Qian L."/>
            <person name="Wei D."/>
            <person name="Dai S."/>
            <person name="Zhou R."/>
        </authorList>
    </citation>
    <scope>NUCLEOTIDE SEQUENCE [LARGE SCALE GENOMIC DNA]</scope>
    <source>
        <strain evidence="1">BV-YZ2020</strain>
    </source>
</reference>
<organism evidence="1 2">
    <name type="scientific">Bauhinia variegata</name>
    <name type="common">Purple orchid tree</name>
    <name type="synonym">Phanera variegata</name>
    <dbReference type="NCBI Taxonomy" id="167791"/>
    <lineage>
        <taxon>Eukaryota</taxon>
        <taxon>Viridiplantae</taxon>
        <taxon>Streptophyta</taxon>
        <taxon>Embryophyta</taxon>
        <taxon>Tracheophyta</taxon>
        <taxon>Spermatophyta</taxon>
        <taxon>Magnoliopsida</taxon>
        <taxon>eudicotyledons</taxon>
        <taxon>Gunneridae</taxon>
        <taxon>Pentapetalae</taxon>
        <taxon>rosids</taxon>
        <taxon>fabids</taxon>
        <taxon>Fabales</taxon>
        <taxon>Fabaceae</taxon>
        <taxon>Cercidoideae</taxon>
        <taxon>Cercideae</taxon>
        <taxon>Bauhiniinae</taxon>
        <taxon>Bauhinia</taxon>
    </lineage>
</organism>
<evidence type="ECO:0000313" key="2">
    <source>
        <dbReference type="Proteomes" id="UP000828941"/>
    </source>
</evidence>
<proteinExistence type="predicted"/>
<accession>A0ACB9PX75</accession>
<protein>
    <submittedName>
        <fullName evidence="1">Uncharacterized protein</fullName>
    </submittedName>
</protein>
<name>A0ACB9PX75_BAUVA</name>
<gene>
    <name evidence="1" type="ORF">L6164_002367</name>
</gene>
<sequence length="263" mass="29041">MEEEQKNLGAMVFKRPRKLDLNAPLLSTRRLGCSIDAVAADTSCSSNSAVAGKNTSERVPFSWELAPGKAKDVDRSDSMQDEGTPRLKLPPSLWHPRQDQVSSEPPADDDDDDKRDLDDKDEGCDGDIDNDDVFSDAMDVLSLSEALDIVQKSEKPRSDNSDKLRLKIAQDRGNDSSDYIIRRFLPDATALAASSALHFADSMDPEAYHAATARGSYVESPKGCGLEIFFPWRMKQKLCSVKSPILHCSTNLQKHRGGSKQKK</sequence>
<dbReference type="Proteomes" id="UP000828941">
    <property type="component" value="Chromosome 2"/>
</dbReference>
<evidence type="ECO:0000313" key="1">
    <source>
        <dbReference type="EMBL" id="KAI4353414.1"/>
    </source>
</evidence>
<comment type="caution">
    <text evidence="1">The sequence shown here is derived from an EMBL/GenBank/DDBJ whole genome shotgun (WGS) entry which is preliminary data.</text>
</comment>